<name>A0A3P3UAV2_9BACL</name>
<dbReference type="Proteomes" id="UP000267017">
    <property type="component" value="Unassembled WGS sequence"/>
</dbReference>
<accession>A0A3P3UAV2</accession>
<dbReference type="AlphaFoldDB" id="A0A3P3UAV2"/>
<comment type="caution">
    <text evidence="1">The sequence shown here is derived from an EMBL/GenBank/DDBJ whole genome shotgun (WGS) entry which is preliminary data.</text>
</comment>
<dbReference type="Pfam" id="PF14440">
    <property type="entry name" value="XOO_2897-deam"/>
    <property type="match status" value="1"/>
</dbReference>
<reference evidence="1 2" key="1">
    <citation type="submission" date="2018-11" db="EMBL/GenBank/DDBJ databases">
        <title>Genome sequencing of Paenibacillus sp. KCOM 3021 (= ChDC PVNT-B20).</title>
        <authorList>
            <person name="Kook J.-K."/>
            <person name="Park S.-N."/>
            <person name="Lim Y.K."/>
        </authorList>
    </citation>
    <scope>NUCLEOTIDE SEQUENCE [LARGE SCALE GENOMIC DNA]</scope>
    <source>
        <strain evidence="1 2">KCOM 3021</strain>
    </source>
</reference>
<protein>
    <submittedName>
        <fullName evidence="1">Uncharacterized protein</fullName>
    </submittedName>
</protein>
<gene>
    <name evidence="1" type="ORF">EHV15_09800</name>
</gene>
<evidence type="ECO:0000313" key="2">
    <source>
        <dbReference type="Proteomes" id="UP000267017"/>
    </source>
</evidence>
<dbReference type="InterPro" id="IPR032722">
    <property type="entry name" value="Deaminase_XOO_2897"/>
</dbReference>
<organism evidence="1 2">
    <name type="scientific">Paenibacillus oralis</name>
    <dbReference type="NCBI Taxonomy" id="2490856"/>
    <lineage>
        <taxon>Bacteria</taxon>
        <taxon>Bacillati</taxon>
        <taxon>Bacillota</taxon>
        <taxon>Bacilli</taxon>
        <taxon>Bacillales</taxon>
        <taxon>Paenibacillaceae</taxon>
        <taxon>Paenibacillus</taxon>
    </lineage>
</organism>
<dbReference type="OrthoDB" id="9111418at2"/>
<dbReference type="EMBL" id="RRCN01000001">
    <property type="protein sequence ID" value="RRJ67492.1"/>
    <property type="molecule type" value="Genomic_DNA"/>
</dbReference>
<evidence type="ECO:0000313" key="1">
    <source>
        <dbReference type="EMBL" id="RRJ67492.1"/>
    </source>
</evidence>
<sequence length="145" mass="16854">MTSEAIPRKIIEERIAKGDKSAKNYAIFEYIDNNGNLTSKIANSEGKVVDGKFIEGRHSERVLHEYLQSEGIDPSQVKRIYSERDFCNLKGHNCSKLIFENYPNAEKSYTYPFATKEEAVQSRKQMINDIKEKFKEHFLQQNTKK</sequence>
<proteinExistence type="predicted"/>
<keyword evidence="2" id="KW-1185">Reference proteome</keyword>